<keyword evidence="1" id="KW-0472">Membrane</keyword>
<feature type="transmembrane region" description="Helical" evidence="1">
    <location>
        <begin position="21"/>
        <end position="41"/>
    </location>
</feature>
<keyword evidence="1" id="KW-1133">Transmembrane helix</keyword>
<dbReference type="EMBL" id="CP131062">
    <property type="protein sequence ID" value="WNY29391.1"/>
    <property type="molecule type" value="Genomic_DNA"/>
</dbReference>
<keyword evidence="1" id="KW-0812">Transmembrane</keyword>
<gene>
    <name evidence="2" type="ORF">MmiEs2_16180</name>
</gene>
<dbReference type="KEGG" id="mees:MmiEs2_16180"/>
<evidence type="ECO:0000256" key="1">
    <source>
        <dbReference type="SAM" id="Phobius"/>
    </source>
</evidence>
<evidence type="ECO:0000313" key="2">
    <source>
        <dbReference type="EMBL" id="WNY29391.1"/>
    </source>
</evidence>
<reference evidence="2 3" key="1">
    <citation type="submission" date="2023-07" db="EMBL/GenBank/DDBJ databases">
        <title>Closed genome sequence of Methanimicrococcus sp. Es2.</title>
        <authorList>
            <person name="Protasov E."/>
            <person name="Platt K."/>
            <person name="Reeh H."/>
            <person name="Poehlein A."/>
            <person name="Daniel R."/>
            <person name="Brune A."/>
        </authorList>
    </citation>
    <scope>NUCLEOTIDE SEQUENCE [LARGE SCALE GENOMIC DNA]</scope>
    <source>
        <strain evidence="2 3">Es2</strain>
    </source>
</reference>
<accession>A0AA96ZYY8</accession>
<evidence type="ECO:0000313" key="3">
    <source>
        <dbReference type="Proteomes" id="UP001302662"/>
    </source>
</evidence>
<sequence length="68" mass="8548">MSFYAYSFSFFFKKLFLNERQLYFFGISLKNKYLLFIPIYINYINLFYETFYISEYSLYSSSIKFYFN</sequence>
<organism evidence="2 3">
    <name type="scientific">Methanimicrococcus stummii</name>
    <dbReference type="NCBI Taxonomy" id="3028294"/>
    <lineage>
        <taxon>Archaea</taxon>
        <taxon>Methanobacteriati</taxon>
        <taxon>Methanobacteriota</taxon>
        <taxon>Stenosarchaea group</taxon>
        <taxon>Methanomicrobia</taxon>
        <taxon>Methanosarcinales</taxon>
        <taxon>Methanosarcinaceae</taxon>
        <taxon>Methanimicrococcus</taxon>
    </lineage>
</organism>
<proteinExistence type="predicted"/>
<keyword evidence="3" id="KW-1185">Reference proteome</keyword>
<dbReference type="Proteomes" id="UP001302662">
    <property type="component" value="Chromosome"/>
</dbReference>
<name>A0AA96ZYY8_9EURY</name>
<dbReference type="AlphaFoldDB" id="A0AA96ZYY8"/>
<protein>
    <submittedName>
        <fullName evidence="2">Uncharacterized protein</fullName>
    </submittedName>
</protein>